<sequence length="56" mass="6224">MQLCLFLKSADVTKANEKKTCLATAENLTLLSVSPFLFIHSLPGFVLHQNIFAMDL</sequence>
<evidence type="ECO:0000313" key="1">
    <source>
        <dbReference type="EMBL" id="SBQ47987.1"/>
    </source>
</evidence>
<feature type="non-terminal residue" evidence="1">
    <location>
        <position position="56"/>
    </location>
</feature>
<accession>A0A1A8EME1</accession>
<dbReference type="AlphaFoldDB" id="A0A1A8EME1"/>
<reference evidence="1" key="2">
    <citation type="submission" date="2016-06" db="EMBL/GenBank/DDBJ databases">
        <title>The genome of a short-lived fish provides insights into sex chromosome evolution and the genetic control of aging.</title>
        <authorList>
            <person name="Reichwald K."/>
            <person name="Felder M."/>
            <person name="Petzold A."/>
            <person name="Koch P."/>
            <person name="Groth M."/>
            <person name="Platzer M."/>
        </authorList>
    </citation>
    <scope>NUCLEOTIDE SEQUENCE</scope>
    <source>
        <tissue evidence="1">Brain</tissue>
    </source>
</reference>
<name>A0A1A8EME1_9TELE</name>
<proteinExistence type="predicted"/>
<protein>
    <submittedName>
        <fullName evidence="1">Chromobox homolog 7a</fullName>
    </submittedName>
</protein>
<dbReference type="EMBL" id="HAEB01001505">
    <property type="protein sequence ID" value="SBQ47987.1"/>
    <property type="molecule type" value="Transcribed_RNA"/>
</dbReference>
<gene>
    <name evidence="1" type="primary">CBX7A</name>
</gene>
<reference evidence="1" key="1">
    <citation type="submission" date="2016-05" db="EMBL/GenBank/DDBJ databases">
        <authorList>
            <person name="Lavstsen T."/>
            <person name="Jespersen J.S."/>
        </authorList>
    </citation>
    <scope>NUCLEOTIDE SEQUENCE</scope>
    <source>
        <tissue evidence="1">Brain</tissue>
    </source>
</reference>
<organism evidence="1">
    <name type="scientific">Nothobranchius korthausae</name>
    <dbReference type="NCBI Taxonomy" id="1143690"/>
    <lineage>
        <taxon>Eukaryota</taxon>
        <taxon>Metazoa</taxon>
        <taxon>Chordata</taxon>
        <taxon>Craniata</taxon>
        <taxon>Vertebrata</taxon>
        <taxon>Euteleostomi</taxon>
        <taxon>Actinopterygii</taxon>
        <taxon>Neopterygii</taxon>
        <taxon>Teleostei</taxon>
        <taxon>Neoteleostei</taxon>
        <taxon>Acanthomorphata</taxon>
        <taxon>Ovalentaria</taxon>
        <taxon>Atherinomorphae</taxon>
        <taxon>Cyprinodontiformes</taxon>
        <taxon>Nothobranchiidae</taxon>
        <taxon>Nothobranchius</taxon>
    </lineage>
</organism>